<dbReference type="GO" id="GO:0005524">
    <property type="term" value="F:ATP binding"/>
    <property type="evidence" value="ECO:0007669"/>
    <property type="project" value="InterPro"/>
</dbReference>
<proteinExistence type="predicted"/>
<name>A0AA36IX16_9DINO</name>
<dbReference type="EMBL" id="CAUJNA010002846">
    <property type="protein sequence ID" value="CAJ1394440.1"/>
    <property type="molecule type" value="Genomic_DNA"/>
</dbReference>
<dbReference type="AlphaFoldDB" id="A0AA36IX16"/>
<dbReference type="PROSITE" id="PS50011">
    <property type="entry name" value="PROTEIN_KINASE_DOM"/>
    <property type="match status" value="1"/>
</dbReference>
<dbReference type="Proteomes" id="UP001178507">
    <property type="component" value="Unassembled WGS sequence"/>
</dbReference>
<accession>A0AA36IX16</accession>
<evidence type="ECO:0000256" key="1">
    <source>
        <dbReference type="ARBA" id="ARBA00023860"/>
    </source>
</evidence>
<sequence>MECRVGGKFRLGQKLGSAAFGDIYSGTNVETGAEVAIRIESVKAKHPQLLYESKLYKILEGVGVPLVHWYGIESSYNVLVTDLLGPSVEDVFGFCNHKFSLKTVLMLGDQMISRVEAMHAKSYLHRDIKPENLALGLGRAATTLHLMDFGLARRYREPKTLVHIPYREGTPLTGTARFASLNTHLGMEQSRRDDLESVGYVLVYLGRGKLPWQGLKAGSKKEKYEKVTEKKIATPVQELCKHLAPEIGAFIDYCRRLRFEEDPDYNYLRQLLKEVFIRQGYEYDLVFDWTATASAICIRNEDGKKESWCI</sequence>
<dbReference type="Pfam" id="PF00069">
    <property type="entry name" value="Pkinase"/>
    <property type="match status" value="1"/>
</dbReference>
<dbReference type="InterPro" id="IPR011009">
    <property type="entry name" value="Kinase-like_dom_sf"/>
</dbReference>
<dbReference type="SMART" id="SM00220">
    <property type="entry name" value="S_TKc"/>
    <property type="match status" value="1"/>
</dbReference>
<dbReference type="Gene3D" id="1.10.510.10">
    <property type="entry name" value="Transferase(Phosphotransferase) domain 1"/>
    <property type="match status" value="1"/>
</dbReference>
<dbReference type="SUPFAM" id="SSF56112">
    <property type="entry name" value="Protein kinase-like (PK-like)"/>
    <property type="match status" value="1"/>
</dbReference>
<evidence type="ECO:0000259" key="2">
    <source>
        <dbReference type="PROSITE" id="PS50011"/>
    </source>
</evidence>
<dbReference type="InterPro" id="IPR000719">
    <property type="entry name" value="Prot_kinase_dom"/>
</dbReference>
<comment type="caution">
    <text evidence="3">The sequence shown here is derived from an EMBL/GenBank/DDBJ whole genome shotgun (WGS) entry which is preliminary data.</text>
</comment>
<feature type="domain" description="Protein kinase" evidence="2">
    <location>
        <begin position="9"/>
        <end position="277"/>
    </location>
</feature>
<dbReference type="FunFam" id="1.10.510.10:FF:000596">
    <property type="entry name" value="CK1 family protein kinase"/>
    <property type="match status" value="1"/>
</dbReference>
<evidence type="ECO:0000313" key="4">
    <source>
        <dbReference type="Proteomes" id="UP001178507"/>
    </source>
</evidence>
<organism evidence="3 4">
    <name type="scientific">Effrenium voratum</name>
    <dbReference type="NCBI Taxonomy" id="2562239"/>
    <lineage>
        <taxon>Eukaryota</taxon>
        <taxon>Sar</taxon>
        <taxon>Alveolata</taxon>
        <taxon>Dinophyceae</taxon>
        <taxon>Suessiales</taxon>
        <taxon>Symbiodiniaceae</taxon>
        <taxon>Effrenium</taxon>
    </lineage>
</organism>
<reference evidence="3" key="1">
    <citation type="submission" date="2023-08" db="EMBL/GenBank/DDBJ databases">
        <authorList>
            <person name="Chen Y."/>
            <person name="Shah S."/>
            <person name="Dougan E. K."/>
            <person name="Thang M."/>
            <person name="Chan C."/>
        </authorList>
    </citation>
    <scope>NUCLEOTIDE SEQUENCE</scope>
</reference>
<gene>
    <name evidence="3" type="ORF">EVOR1521_LOCUS19093</name>
</gene>
<dbReference type="PANTHER" id="PTHR11909">
    <property type="entry name" value="CASEIN KINASE-RELATED"/>
    <property type="match status" value="1"/>
</dbReference>
<keyword evidence="4" id="KW-1185">Reference proteome</keyword>
<dbReference type="InterPro" id="IPR050235">
    <property type="entry name" value="CK1_Ser-Thr_kinase"/>
</dbReference>
<dbReference type="GO" id="GO:0004672">
    <property type="term" value="F:protein kinase activity"/>
    <property type="evidence" value="ECO:0007669"/>
    <property type="project" value="InterPro"/>
</dbReference>
<evidence type="ECO:0000313" key="3">
    <source>
        <dbReference type="EMBL" id="CAJ1394440.1"/>
    </source>
</evidence>
<protein>
    <recommendedName>
        <fullName evidence="1">Casein kinase I</fullName>
    </recommendedName>
</protein>